<dbReference type="GO" id="GO:0006412">
    <property type="term" value="P:translation"/>
    <property type="evidence" value="ECO:0007669"/>
    <property type="project" value="UniProtKB-UniRule"/>
</dbReference>
<evidence type="ECO:0000256" key="6">
    <source>
        <dbReference type="SAM" id="MobiDB-lite"/>
    </source>
</evidence>
<evidence type="ECO:0000256" key="3">
    <source>
        <dbReference type="ARBA" id="ARBA00022980"/>
    </source>
</evidence>
<keyword evidence="4 5" id="KW-0687">Ribonucleoprotein</keyword>
<sequence length="219" mass="23628">MAEDLQTTGASLDAYPREGCGKGYSNKLFSKGYMPAVLYSKSIGSKPLELEARALEDVLKSKTGRNSVIDLHLKSGDGEDSYKVMVKDLQYHPIRRSYLHADFLEISLTDRVQIAAKVVLVGEAPGVAEEGGILDQIIREVGVKCLPGSIPDIITVDVSKLYIGDSVAVMDLQAGPDIEILADEDLVVARVIPPQSLQEEPGIETEAGEGEKTGIKTEE</sequence>
<feature type="region of interest" description="Disordered" evidence="6">
    <location>
        <begin position="197"/>
        <end position="219"/>
    </location>
</feature>
<organism evidence="9 10">
    <name type="scientific">Desulfofarcimen acetoxidans (strain ATCC 49208 / DSM 771 / KCTC 5769 / VKM B-1644 / 5575)</name>
    <name type="common">Desulfotomaculum acetoxidans</name>
    <dbReference type="NCBI Taxonomy" id="485916"/>
    <lineage>
        <taxon>Bacteria</taxon>
        <taxon>Bacillati</taxon>
        <taxon>Bacillota</taxon>
        <taxon>Clostridia</taxon>
        <taxon>Eubacteriales</taxon>
        <taxon>Peptococcaceae</taxon>
        <taxon>Desulfofarcimen</taxon>
    </lineage>
</organism>
<dbReference type="PANTHER" id="PTHR33284">
    <property type="entry name" value="RIBOSOMAL PROTEIN L25/GLN-TRNA SYNTHETASE, ANTI-CODON-BINDING DOMAIN-CONTAINING PROTEIN"/>
    <property type="match status" value="1"/>
</dbReference>
<comment type="subunit">
    <text evidence="5">Part of the 50S ribosomal subunit; part of the 5S rRNA/L5/L18/L25 subcomplex. Contacts the 5S rRNA. Binds to the 5S rRNA independently of L5 and L18.</text>
</comment>
<feature type="compositionally biased region" description="Basic and acidic residues" evidence="6">
    <location>
        <begin position="209"/>
        <end position="219"/>
    </location>
</feature>
<dbReference type="Gene3D" id="2.170.120.20">
    <property type="entry name" value="Ribosomal protein L25, beta domain"/>
    <property type="match status" value="1"/>
</dbReference>
<dbReference type="eggNOG" id="COG1825">
    <property type="taxonomic scope" value="Bacteria"/>
</dbReference>
<gene>
    <name evidence="5" type="primary">rplY</name>
    <name evidence="5" type="synonym">ctc</name>
    <name evidence="9" type="ordered locus">Dtox_0208</name>
</gene>
<keyword evidence="3 5" id="KW-0689">Ribosomal protein</keyword>
<dbReference type="EMBL" id="CP001720">
    <property type="protein sequence ID" value="ACV61161.1"/>
    <property type="molecule type" value="Genomic_DNA"/>
</dbReference>
<dbReference type="InterPro" id="IPR020057">
    <property type="entry name" value="Ribosomal_bL25_b-dom"/>
</dbReference>
<evidence type="ECO:0000256" key="1">
    <source>
        <dbReference type="ARBA" id="ARBA00022730"/>
    </source>
</evidence>
<protein>
    <recommendedName>
        <fullName evidence="5">Large ribosomal subunit protein bL25</fullName>
    </recommendedName>
    <alternativeName>
        <fullName evidence="5">General stress protein CTC</fullName>
    </alternativeName>
</protein>
<dbReference type="Gene3D" id="2.40.240.10">
    <property type="entry name" value="Ribosomal Protein L25, Chain P"/>
    <property type="match status" value="1"/>
</dbReference>
<name>C8W305_DESAS</name>
<dbReference type="InterPro" id="IPR029751">
    <property type="entry name" value="Ribosomal_L25_dom"/>
</dbReference>
<dbReference type="GO" id="GO:0003735">
    <property type="term" value="F:structural constituent of ribosome"/>
    <property type="evidence" value="ECO:0007669"/>
    <property type="project" value="InterPro"/>
</dbReference>
<keyword evidence="10" id="KW-1185">Reference proteome</keyword>
<dbReference type="InterPro" id="IPR011035">
    <property type="entry name" value="Ribosomal_bL25/Gln-tRNA_synth"/>
</dbReference>
<dbReference type="Pfam" id="PF01386">
    <property type="entry name" value="Ribosomal_L25p"/>
    <property type="match status" value="1"/>
</dbReference>
<keyword evidence="1 5" id="KW-0699">rRNA-binding</keyword>
<dbReference type="STRING" id="485916.Dtox_0208"/>
<evidence type="ECO:0000259" key="8">
    <source>
        <dbReference type="Pfam" id="PF14693"/>
    </source>
</evidence>
<dbReference type="InterPro" id="IPR037121">
    <property type="entry name" value="Ribosomal_bL25_C"/>
</dbReference>
<dbReference type="InterPro" id="IPR020930">
    <property type="entry name" value="Ribosomal_uL5_bac-type"/>
</dbReference>
<dbReference type="Pfam" id="PF14693">
    <property type="entry name" value="Ribosomal_TL5_C"/>
    <property type="match status" value="1"/>
</dbReference>
<dbReference type="NCBIfam" id="TIGR00731">
    <property type="entry name" value="bL25_bact_ctc"/>
    <property type="match status" value="1"/>
</dbReference>
<feature type="domain" description="Large ribosomal subunit protein bL25 L25" evidence="7">
    <location>
        <begin position="12"/>
        <end position="103"/>
    </location>
</feature>
<dbReference type="OrthoDB" id="9790002at2"/>
<evidence type="ECO:0000313" key="10">
    <source>
        <dbReference type="Proteomes" id="UP000002217"/>
    </source>
</evidence>
<dbReference type="PANTHER" id="PTHR33284:SF1">
    <property type="entry name" value="RIBOSOMAL PROTEIN L25_GLN-TRNA SYNTHETASE, ANTI-CODON-BINDING DOMAIN-CONTAINING PROTEIN"/>
    <property type="match status" value="1"/>
</dbReference>
<accession>C8W305</accession>
<evidence type="ECO:0000313" key="9">
    <source>
        <dbReference type="EMBL" id="ACV61161.1"/>
    </source>
</evidence>
<dbReference type="RefSeq" id="WP_015755882.1">
    <property type="nucleotide sequence ID" value="NC_013216.1"/>
</dbReference>
<comment type="function">
    <text evidence="5">This is one of the proteins that binds to the 5S RNA in the ribosome where it forms part of the central protuberance.</text>
</comment>
<dbReference type="GO" id="GO:0008097">
    <property type="term" value="F:5S rRNA binding"/>
    <property type="evidence" value="ECO:0007669"/>
    <property type="project" value="InterPro"/>
</dbReference>
<reference evidence="9 10" key="1">
    <citation type="journal article" date="2009" name="Stand. Genomic Sci.">
        <title>Complete genome sequence of Desulfotomaculum acetoxidans type strain (5575).</title>
        <authorList>
            <person name="Spring S."/>
            <person name="Lapidus A."/>
            <person name="Schroder M."/>
            <person name="Gleim D."/>
            <person name="Sims D."/>
            <person name="Meincke L."/>
            <person name="Glavina Del Rio T."/>
            <person name="Tice H."/>
            <person name="Copeland A."/>
            <person name="Cheng J.F."/>
            <person name="Lucas S."/>
            <person name="Chen F."/>
            <person name="Nolan M."/>
            <person name="Bruce D."/>
            <person name="Goodwin L."/>
            <person name="Pitluck S."/>
            <person name="Ivanova N."/>
            <person name="Mavromatis K."/>
            <person name="Mikhailova N."/>
            <person name="Pati A."/>
            <person name="Chen A."/>
            <person name="Palaniappan K."/>
            <person name="Land M."/>
            <person name="Hauser L."/>
            <person name="Chang Y.J."/>
            <person name="Jeffries C.D."/>
            <person name="Chain P."/>
            <person name="Saunders E."/>
            <person name="Brettin T."/>
            <person name="Detter J.C."/>
            <person name="Goker M."/>
            <person name="Bristow J."/>
            <person name="Eisen J.A."/>
            <person name="Markowitz V."/>
            <person name="Hugenholtz P."/>
            <person name="Kyrpides N.C."/>
            <person name="Klenk H.P."/>
            <person name="Han C."/>
        </authorList>
    </citation>
    <scope>NUCLEOTIDE SEQUENCE [LARGE SCALE GENOMIC DNA]</scope>
    <source>
        <strain evidence="10">ATCC 49208 / DSM 771 / VKM B-1644</strain>
    </source>
</reference>
<evidence type="ECO:0000256" key="4">
    <source>
        <dbReference type="ARBA" id="ARBA00023274"/>
    </source>
</evidence>
<dbReference type="GO" id="GO:0022625">
    <property type="term" value="C:cytosolic large ribosomal subunit"/>
    <property type="evidence" value="ECO:0007669"/>
    <property type="project" value="TreeGrafter"/>
</dbReference>
<feature type="domain" description="Large ribosomal subunit protein bL25 beta" evidence="8">
    <location>
        <begin position="112"/>
        <end position="195"/>
    </location>
</feature>
<dbReference type="Proteomes" id="UP000002217">
    <property type="component" value="Chromosome"/>
</dbReference>
<dbReference type="SUPFAM" id="SSF50715">
    <property type="entry name" value="Ribosomal protein L25-like"/>
    <property type="match status" value="1"/>
</dbReference>
<evidence type="ECO:0000259" key="7">
    <source>
        <dbReference type="Pfam" id="PF01386"/>
    </source>
</evidence>
<dbReference type="CDD" id="cd00495">
    <property type="entry name" value="Ribosomal_L25_TL5_CTC"/>
    <property type="match status" value="1"/>
</dbReference>
<evidence type="ECO:0000256" key="2">
    <source>
        <dbReference type="ARBA" id="ARBA00022884"/>
    </source>
</evidence>
<dbReference type="KEGG" id="dae:Dtox_0208"/>
<proteinExistence type="inferred from homology"/>
<dbReference type="HAMAP" id="MF_01334">
    <property type="entry name" value="Ribosomal_bL25_CTC"/>
    <property type="match status" value="1"/>
</dbReference>
<dbReference type="InterPro" id="IPR001021">
    <property type="entry name" value="Ribosomal_bL25_long"/>
</dbReference>
<dbReference type="InterPro" id="IPR020056">
    <property type="entry name" value="Rbsml_bL25/Gln-tRNA_synth_N"/>
</dbReference>
<evidence type="ECO:0000256" key="5">
    <source>
        <dbReference type="HAMAP-Rule" id="MF_01334"/>
    </source>
</evidence>
<keyword evidence="2 5" id="KW-0694">RNA-binding</keyword>
<comment type="similarity">
    <text evidence="5">Belongs to the bacterial ribosomal protein bL25 family. CTC subfamily.</text>
</comment>
<dbReference type="HOGENOM" id="CLU_075939_2_0_9"/>
<dbReference type="AlphaFoldDB" id="C8W305"/>